<reference evidence="3" key="1">
    <citation type="journal article" date="2019" name="Int. J. Syst. Evol. Microbiol.">
        <title>The Global Catalogue of Microorganisms (GCM) 10K type strain sequencing project: providing services to taxonomists for standard genome sequencing and annotation.</title>
        <authorList>
            <consortium name="The Broad Institute Genomics Platform"/>
            <consortium name="The Broad Institute Genome Sequencing Center for Infectious Disease"/>
            <person name="Wu L."/>
            <person name="Ma J."/>
        </authorList>
    </citation>
    <scope>NUCLEOTIDE SEQUENCE [LARGE SCALE GENOMIC DNA]</scope>
    <source>
        <strain evidence="3">JCM 15933</strain>
    </source>
</reference>
<comment type="caution">
    <text evidence="2">The sequence shown here is derived from an EMBL/GenBank/DDBJ whole genome shotgun (WGS) entry which is preliminary data.</text>
</comment>
<evidence type="ECO:0000313" key="3">
    <source>
        <dbReference type="Proteomes" id="UP001501470"/>
    </source>
</evidence>
<keyword evidence="1" id="KW-0472">Membrane</keyword>
<organism evidence="2 3">
    <name type="scientific">Dactylosporangium maewongense</name>
    <dbReference type="NCBI Taxonomy" id="634393"/>
    <lineage>
        <taxon>Bacteria</taxon>
        <taxon>Bacillati</taxon>
        <taxon>Actinomycetota</taxon>
        <taxon>Actinomycetes</taxon>
        <taxon>Micromonosporales</taxon>
        <taxon>Micromonosporaceae</taxon>
        <taxon>Dactylosporangium</taxon>
    </lineage>
</organism>
<keyword evidence="3" id="KW-1185">Reference proteome</keyword>
<keyword evidence="1" id="KW-0812">Transmembrane</keyword>
<proteinExistence type="predicted"/>
<sequence length="88" mass="9742">MVGVVSRPLRPGWVVTGAFQPVGWVMSQLLTSDGVVMGALSPVVWVPVGRRSRPVRALVCRRPARVEVVWWLVLVVVCQRLVWVAVGR</sequence>
<protein>
    <submittedName>
        <fullName evidence="2">Uncharacterized protein</fullName>
    </submittedName>
</protein>
<dbReference type="Proteomes" id="UP001501470">
    <property type="component" value="Unassembled WGS sequence"/>
</dbReference>
<evidence type="ECO:0000256" key="1">
    <source>
        <dbReference type="SAM" id="Phobius"/>
    </source>
</evidence>
<evidence type="ECO:0000313" key="2">
    <source>
        <dbReference type="EMBL" id="GAA1524513.1"/>
    </source>
</evidence>
<name>A0ABP4LIA3_9ACTN</name>
<keyword evidence="1" id="KW-1133">Transmembrane helix</keyword>
<feature type="transmembrane region" description="Helical" evidence="1">
    <location>
        <begin position="68"/>
        <end position="86"/>
    </location>
</feature>
<feature type="transmembrane region" description="Helical" evidence="1">
    <location>
        <begin position="29"/>
        <end position="48"/>
    </location>
</feature>
<dbReference type="EMBL" id="BAAAQD010000009">
    <property type="protein sequence ID" value="GAA1524513.1"/>
    <property type="molecule type" value="Genomic_DNA"/>
</dbReference>
<gene>
    <name evidence="2" type="ORF">GCM10009827_046280</name>
</gene>
<accession>A0ABP4LIA3</accession>